<dbReference type="Gene3D" id="2.30.29.30">
    <property type="entry name" value="Pleckstrin-homology domain (PH domain)/Phosphotyrosine-binding domain (PTB)"/>
    <property type="match status" value="1"/>
</dbReference>
<evidence type="ECO:0000256" key="4">
    <source>
        <dbReference type="SAM" id="MobiDB-lite"/>
    </source>
</evidence>
<feature type="region of interest" description="Disordered" evidence="4">
    <location>
        <begin position="1"/>
        <end position="173"/>
    </location>
</feature>
<dbReference type="FunFam" id="1.20.900.10:FF:000007">
    <property type="entry name" value="rho guanine nucleotide exchange factor 19"/>
    <property type="match status" value="1"/>
</dbReference>
<feature type="compositionally biased region" description="Basic and acidic residues" evidence="4">
    <location>
        <begin position="139"/>
        <end position="166"/>
    </location>
</feature>
<dbReference type="InterPro" id="IPR001452">
    <property type="entry name" value="SH3_domain"/>
</dbReference>
<dbReference type="SUPFAM" id="SSF50044">
    <property type="entry name" value="SH3-domain"/>
    <property type="match status" value="1"/>
</dbReference>
<dbReference type="CDD" id="cd00160">
    <property type="entry name" value="RhoGEF"/>
    <property type="match status" value="1"/>
</dbReference>
<dbReference type="PROSITE" id="PS50010">
    <property type="entry name" value="DH_2"/>
    <property type="match status" value="1"/>
</dbReference>
<dbReference type="InterPro" id="IPR000219">
    <property type="entry name" value="DH_dom"/>
</dbReference>
<dbReference type="InterPro" id="IPR047271">
    <property type="entry name" value="Ephexin-like"/>
</dbReference>
<dbReference type="Pfam" id="PF00018">
    <property type="entry name" value="SH3_1"/>
    <property type="match status" value="1"/>
</dbReference>
<dbReference type="InterPro" id="IPR011993">
    <property type="entry name" value="PH-like_dom_sf"/>
</dbReference>
<feature type="compositionally biased region" description="Basic and acidic residues" evidence="4">
    <location>
        <begin position="188"/>
        <end position="205"/>
    </location>
</feature>
<dbReference type="SMART" id="SM00325">
    <property type="entry name" value="RhoGEF"/>
    <property type="match status" value="1"/>
</dbReference>
<evidence type="ECO:0000259" key="6">
    <source>
        <dbReference type="PROSITE" id="PS50010"/>
    </source>
</evidence>
<dbReference type="CDD" id="cd01221">
    <property type="entry name" value="PH_ephexin"/>
    <property type="match status" value="1"/>
</dbReference>
<sequence>MLRIYAPCSTLARIKMSTPDAARPPPKPELKQKPQIPSKPEANASHTPLTDKDTLNKNSGKVHEIVSKFNLHETPPPAARPADEPERKKKAKRAPTVKSKPKIKFHPQVPAEQVPPLPLKRRQIQGKDTEQNTGSGDVTDSKRSAPDGKEVEQQGARWRPDQEPSCDKSCSCVCHQQHPGMKLVWVRISEKEEKEEKEEVKHSDEDLVPEESSGSEDDEVELEPCQSVSSESDYSLNESQNDSKSKFKATLNIIERQLRRKSDPGPEAVLHSIKCLPQHLNKTHSASEEESIYEATIDLIPAPRQTMEKTSKIPEILVNKSPPAIPPRMPLDKSKGRCIPRRVPLLPLSGASQIPKLPSGDQGSGDRLQPVRPPPLPPARAANDKRLSNLSQTSKGEDDHSSGADAENKEPRRAAGLARQKSLDMEAQMPEELLYQIYTETHITREIRRQTVCRSISKTSADYPMDYGPPRISSGSGSGSGADGMRSSPVSFQTTLWQDQPTVRESGILNTITPEECKYQESMFEVMTSEVSYLRSLGVLTDHFMESQELSETLINRDKKTLFSNILRIREVSEKFLKDLKDRLDESLLLTDICDIINYHAQHNFPAYIDYVRNQVYQEKTFSSLMQTNSGFAAAIAHLQESPICQRLPFSSFLLLPFQRITRIKILTENILKRTSEGTKKEEMASKALAAVSKIIDECNTQVGKMKQMEELIEINKTLEFDKLKAVPIISQTRFLEKRGELQEMAKGATLFHLKPKLTPVFLFLFNDLLVLANKKGSERYVVIDHAHRSLVQVHAMGEQSVGMNLENCFCLTLLENHQGRMMERLLKAPSESDVHRWLAVFPNPEDPNPEQEEVIYEDWDCPQVQCVERYVATQADELNLEPPEIINVVRKTNEGWYEGIRLSDGQKGWFPVKNVLEITSEHMRRRNLRERYRVIQAASAMTNMTRTSS</sequence>
<keyword evidence="8" id="KW-1185">Reference proteome</keyword>
<proteinExistence type="predicted"/>
<dbReference type="Gene3D" id="2.30.30.40">
    <property type="entry name" value="SH3 Domains"/>
    <property type="match status" value="1"/>
</dbReference>
<feature type="domain" description="DH" evidence="6">
    <location>
        <begin position="518"/>
        <end position="702"/>
    </location>
</feature>
<evidence type="ECO:0000256" key="1">
    <source>
        <dbReference type="ARBA" id="ARBA00022443"/>
    </source>
</evidence>
<name>A0AAE0QQV5_9TELE</name>
<dbReference type="PANTHER" id="PTHR12845:SF7">
    <property type="entry name" value="RHO GUANINE NUCLEOTIDE EXCHANGE FACTOR 15"/>
    <property type="match status" value="1"/>
</dbReference>
<feature type="compositionally biased region" description="Basic and acidic residues" evidence="4">
    <location>
        <begin position="49"/>
        <end position="66"/>
    </location>
</feature>
<dbReference type="InterPro" id="IPR047270">
    <property type="entry name" value="PH_ephexin"/>
</dbReference>
<dbReference type="Proteomes" id="UP001274896">
    <property type="component" value="Unassembled WGS sequence"/>
</dbReference>
<protein>
    <recommendedName>
        <fullName evidence="9">Rho guanine nucleotide exchange factor 15</fullName>
    </recommendedName>
</protein>
<dbReference type="AlphaFoldDB" id="A0AAE0QQV5"/>
<dbReference type="PANTHER" id="PTHR12845">
    <property type="entry name" value="GUANINE NUCLEOTIDE EXCHANGE FACTOR"/>
    <property type="match status" value="1"/>
</dbReference>
<evidence type="ECO:0000256" key="3">
    <source>
        <dbReference type="PROSITE-ProRule" id="PRU00192"/>
    </source>
</evidence>
<dbReference type="InterPro" id="IPR035899">
    <property type="entry name" value="DBL_dom_sf"/>
</dbReference>
<evidence type="ECO:0000259" key="5">
    <source>
        <dbReference type="PROSITE" id="PS50002"/>
    </source>
</evidence>
<keyword evidence="1 3" id="KW-0728">SH3 domain</keyword>
<dbReference type="Pfam" id="PF00621">
    <property type="entry name" value="RhoGEF"/>
    <property type="match status" value="1"/>
</dbReference>
<feature type="region of interest" description="Disordered" evidence="4">
    <location>
        <begin position="318"/>
        <end position="424"/>
    </location>
</feature>
<feature type="compositionally biased region" description="Basic residues" evidence="4">
    <location>
        <begin position="88"/>
        <end position="105"/>
    </location>
</feature>
<dbReference type="SMART" id="SM00326">
    <property type="entry name" value="SH3"/>
    <property type="match status" value="1"/>
</dbReference>
<gene>
    <name evidence="7" type="ORF">QTP70_022983</name>
</gene>
<keyword evidence="2" id="KW-0344">Guanine-nucleotide releasing factor</keyword>
<dbReference type="SUPFAM" id="SSF48065">
    <property type="entry name" value="DBL homology domain (DH-domain)"/>
    <property type="match status" value="1"/>
</dbReference>
<organism evidence="7 8">
    <name type="scientific">Hemibagrus guttatus</name>
    <dbReference type="NCBI Taxonomy" id="175788"/>
    <lineage>
        <taxon>Eukaryota</taxon>
        <taxon>Metazoa</taxon>
        <taxon>Chordata</taxon>
        <taxon>Craniata</taxon>
        <taxon>Vertebrata</taxon>
        <taxon>Euteleostomi</taxon>
        <taxon>Actinopterygii</taxon>
        <taxon>Neopterygii</taxon>
        <taxon>Teleostei</taxon>
        <taxon>Ostariophysi</taxon>
        <taxon>Siluriformes</taxon>
        <taxon>Bagridae</taxon>
        <taxon>Hemibagrus</taxon>
    </lineage>
</organism>
<feature type="domain" description="SH3" evidence="5">
    <location>
        <begin position="860"/>
        <end position="921"/>
    </location>
</feature>
<accession>A0AAE0QQV5</accession>
<dbReference type="EMBL" id="JAUCMX010000012">
    <property type="protein sequence ID" value="KAK3529258.1"/>
    <property type="molecule type" value="Genomic_DNA"/>
</dbReference>
<dbReference type="SUPFAM" id="SSF50729">
    <property type="entry name" value="PH domain-like"/>
    <property type="match status" value="1"/>
</dbReference>
<feature type="compositionally biased region" description="Basic and acidic residues" evidence="4">
    <location>
        <begin position="395"/>
        <end position="413"/>
    </location>
</feature>
<evidence type="ECO:0000313" key="7">
    <source>
        <dbReference type="EMBL" id="KAK3529258.1"/>
    </source>
</evidence>
<evidence type="ECO:0000256" key="2">
    <source>
        <dbReference type="ARBA" id="ARBA00022658"/>
    </source>
</evidence>
<evidence type="ECO:0000313" key="8">
    <source>
        <dbReference type="Proteomes" id="UP001274896"/>
    </source>
</evidence>
<feature type="region of interest" description="Disordered" evidence="4">
    <location>
        <begin position="464"/>
        <end position="489"/>
    </location>
</feature>
<dbReference type="InterPro" id="IPR036028">
    <property type="entry name" value="SH3-like_dom_sf"/>
</dbReference>
<comment type="caution">
    <text evidence="7">The sequence shown here is derived from an EMBL/GenBank/DDBJ whole genome shotgun (WGS) entry which is preliminary data.</text>
</comment>
<feature type="region of interest" description="Disordered" evidence="4">
    <location>
        <begin position="187"/>
        <end position="244"/>
    </location>
</feature>
<dbReference type="PROSITE" id="PS50002">
    <property type="entry name" value="SH3"/>
    <property type="match status" value="1"/>
</dbReference>
<feature type="compositionally biased region" description="Acidic residues" evidence="4">
    <location>
        <begin position="206"/>
        <end position="222"/>
    </location>
</feature>
<evidence type="ECO:0008006" key="9">
    <source>
        <dbReference type="Google" id="ProtNLM"/>
    </source>
</evidence>
<dbReference type="GO" id="GO:0005085">
    <property type="term" value="F:guanyl-nucleotide exchange factor activity"/>
    <property type="evidence" value="ECO:0007669"/>
    <property type="project" value="UniProtKB-KW"/>
</dbReference>
<reference evidence="7" key="1">
    <citation type="submission" date="2023-06" db="EMBL/GenBank/DDBJ databases">
        <title>Male Hemibagrus guttatus genome.</title>
        <authorList>
            <person name="Bian C."/>
        </authorList>
    </citation>
    <scope>NUCLEOTIDE SEQUENCE</scope>
    <source>
        <strain evidence="7">Male_cb2023</strain>
        <tissue evidence="7">Muscle</tissue>
    </source>
</reference>
<feature type="compositionally biased region" description="Polar residues" evidence="4">
    <location>
        <begin position="226"/>
        <end position="242"/>
    </location>
</feature>
<dbReference type="Gene3D" id="1.20.900.10">
    <property type="entry name" value="Dbl homology (DH) domain"/>
    <property type="match status" value="1"/>
</dbReference>
<dbReference type="CDD" id="cd11793">
    <property type="entry name" value="SH3_ephexin1_like"/>
    <property type="match status" value="1"/>
</dbReference>